<dbReference type="GO" id="GO:0000150">
    <property type="term" value="F:DNA strand exchange activity"/>
    <property type="evidence" value="ECO:0007669"/>
    <property type="project" value="InterPro"/>
</dbReference>
<name>A0A940P848_9ENTE</name>
<dbReference type="AlphaFoldDB" id="A0A940P848"/>
<evidence type="ECO:0000313" key="4">
    <source>
        <dbReference type="Proteomes" id="UP000674938"/>
    </source>
</evidence>
<comment type="caution">
    <text evidence="3">The sequence shown here is derived from an EMBL/GenBank/DDBJ whole genome shotgun (WGS) entry which is preliminary data.</text>
</comment>
<dbReference type="EMBL" id="JAEEGA010000012">
    <property type="protein sequence ID" value="MBP1042815.1"/>
    <property type="molecule type" value="Genomic_DNA"/>
</dbReference>
<dbReference type="Proteomes" id="UP000674938">
    <property type="component" value="Unassembled WGS sequence"/>
</dbReference>
<evidence type="ECO:0000313" key="3">
    <source>
        <dbReference type="EMBL" id="MBP1042815.1"/>
    </source>
</evidence>
<dbReference type="Gene3D" id="3.40.50.1390">
    <property type="entry name" value="Resolvase, N-terminal catalytic domain"/>
    <property type="match status" value="1"/>
</dbReference>
<dbReference type="Pfam" id="PF00239">
    <property type="entry name" value="Resolvase"/>
    <property type="match status" value="1"/>
</dbReference>
<dbReference type="SMART" id="SM00857">
    <property type="entry name" value="Resolvase"/>
    <property type="match status" value="1"/>
</dbReference>
<gene>
    <name evidence="3" type="ORF">I6N95_17500</name>
</gene>
<keyword evidence="1" id="KW-0472">Membrane</keyword>
<accession>A0A940P848</accession>
<feature type="transmembrane region" description="Helical" evidence="1">
    <location>
        <begin position="189"/>
        <end position="207"/>
    </location>
</feature>
<dbReference type="RefSeq" id="WP_209530370.1">
    <property type="nucleotide sequence ID" value="NZ_JAEEGA010000012.1"/>
</dbReference>
<dbReference type="SUPFAM" id="SSF53041">
    <property type="entry name" value="Resolvase-like"/>
    <property type="match status" value="1"/>
</dbReference>
<evidence type="ECO:0000259" key="2">
    <source>
        <dbReference type="SMART" id="SM00857"/>
    </source>
</evidence>
<dbReference type="InterPro" id="IPR036162">
    <property type="entry name" value="Resolvase-like_N_sf"/>
</dbReference>
<keyword evidence="1" id="KW-0812">Transmembrane</keyword>
<protein>
    <submittedName>
        <fullName evidence="3">Recombinase family protein</fullName>
    </submittedName>
</protein>
<keyword evidence="4" id="KW-1185">Reference proteome</keyword>
<feature type="transmembrane region" description="Helical" evidence="1">
    <location>
        <begin position="213"/>
        <end position="232"/>
    </location>
</feature>
<proteinExistence type="predicted"/>
<evidence type="ECO:0000256" key="1">
    <source>
        <dbReference type="SAM" id="Phobius"/>
    </source>
</evidence>
<dbReference type="InterPro" id="IPR006119">
    <property type="entry name" value="Resolv_N"/>
</dbReference>
<sequence length="238" mass="28036">MRLGYVQLMTKHQNGEKESHDLTKTGCKVYIEREKGRKMDWKKRPKLRQLFEESEPGDVLVLTELSQFSDHYQIWLEFLTELKHCHLELEVLSSPHNTLADWQDLFKWIQSSAEGQQAGVKIKKFSKERASERSDYRFFSRNPYFRRVYREILQQVMAGRSLRQITKESDVPLGTIVRIRKEYAKLKQTCLLVGTFLLTIISLKMVQNYSSNLLLQILICGVMTLLIIYFSYSDSQLD</sequence>
<keyword evidence="1" id="KW-1133">Transmembrane helix</keyword>
<organism evidence="3 4">
    <name type="scientific">Vagococcus allomyrinae</name>
    <dbReference type="NCBI Taxonomy" id="2794353"/>
    <lineage>
        <taxon>Bacteria</taxon>
        <taxon>Bacillati</taxon>
        <taxon>Bacillota</taxon>
        <taxon>Bacilli</taxon>
        <taxon>Lactobacillales</taxon>
        <taxon>Enterococcaceae</taxon>
        <taxon>Vagococcus</taxon>
    </lineage>
</organism>
<dbReference type="GO" id="GO:0003677">
    <property type="term" value="F:DNA binding"/>
    <property type="evidence" value="ECO:0007669"/>
    <property type="project" value="InterPro"/>
</dbReference>
<reference evidence="3" key="1">
    <citation type="submission" date="2020-12" db="EMBL/GenBank/DDBJ databases">
        <title>Vagococcus allomyrinae sp. nov. and Enterococcus lavae sp. nov., isolated from the larvae of Allomyrina dichotoma.</title>
        <authorList>
            <person name="Lee S.D."/>
        </authorList>
    </citation>
    <scope>NUCLEOTIDE SEQUENCE</scope>
    <source>
        <strain evidence="3">BWB3-3</strain>
    </source>
</reference>
<feature type="domain" description="Resolvase/invertase-type recombinase catalytic" evidence="2">
    <location>
        <begin position="2"/>
        <end position="121"/>
    </location>
</feature>